<keyword evidence="4" id="KW-0472">Membrane</keyword>
<comment type="caution">
    <text evidence="9">The sequence shown here is derived from an EMBL/GenBank/DDBJ whole genome shotgun (WGS) entry which is preliminary data.</text>
</comment>
<dbReference type="Gene3D" id="1.25.40.390">
    <property type="match status" value="1"/>
</dbReference>
<comment type="similarity">
    <text evidence="2">Belongs to the SusD family.</text>
</comment>
<evidence type="ECO:0000256" key="2">
    <source>
        <dbReference type="ARBA" id="ARBA00006275"/>
    </source>
</evidence>
<proteinExistence type="inferred from homology"/>
<dbReference type="InterPro" id="IPR012944">
    <property type="entry name" value="SusD_RagB_dom"/>
</dbReference>
<dbReference type="RefSeq" id="WP_123846938.1">
    <property type="nucleotide sequence ID" value="NZ_RPDH01000002.1"/>
</dbReference>
<evidence type="ECO:0000313" key="9">
    <source>
        <dbReference type="EMBL" id="RPE07938.1"/>
    </source>
</evidence>
<evidence type="ECO:0000256" key="6">
    <source>
        <dbReference type="SAM" id="SignalP"/>
    </source>
</evidence>
<gene>
    <name evidence="9" type="ORF">EGT74_12740</name>
</gene>
<keyword evidence="5" id="KW-0998">Cell outer membrane</keyword>
<dbReference type="Pfam" id="PF14322">
    <property type="entry name" value="SusD-like_3"/>
    <property type="match status" value="1"/>
</dbReference>
<protein>
    <submittedName>
        <fullName evidence="9">RagB/SusD family nutrient uptake outer membrane protein</fullName>
    </submittedName>
</protein>
<evidence type="ECO:0000313" key="10">
    <source>
        <dbReference type="Proteomes" id="UP000278351"/>
    </source>
</evidence>
<evidence type="ECO:0000256" key="5">
    <source>
        <dbReference type="ARBA" id="ARBA00023237"/>
    </source>
</evidence>
<evidence type="ECO:0000256" key="4">
    <source>
        <dbReference type="ARBA" id="ARBA00023136"/>
    </source>
</evidence>
<dbReference type="InterPro" id="IPR033985">
    <property type="entry name" value="SusD-like_N"/>
</dbReference>
<feature type="domain" description="RagB/SusD" evidence="7">
    <location>
        <begin position="356"/>
        <end position="507"/>
    </location>
</feature>
<comment type="subcellular location">
    <subcellularLocation>
        <location evidence="1">Cell outer membrane</location>
    </subcellularLocation>
</comment>
<feature type="signal peptide" evidence="6">
    <location>
        <begin position="1"/>
        <end position="23"/>
    </location>
</feature>
<dbReference type="PROSITE" id="PS51257">
    <property type="entry name" value="PROKAR_LIPOPROTEIN"/>
    <property type="match status" value="1"/>
</dbReference>
<feature type="domain" description="SusD-like N-terminal" evidence="8">
    <location>
        <begin position="42"/>
        <end position="223"/>
    </location>
</feature>
<dbReference type="EMBL" id="RPDH01000002">
    <property type="protein sequence ID" value="RPE07938.1"/>
    <property type="molecule type" value="Genomic_DNA"/>
</dbReference>
<evidence type="ECO:0000259" key="8">
    <source>
        <dbReference type="Pfam" id="PF14322"/>
    </source>
</evidence>
<evidence type="ECO:0000259" key="7">
    <source>
        <dbReference type="Pfam" id="PF07980"/>
    </source>
</evidence>
<evidence type="ECO:0000256" key="1">
    <source>
        <dbReference type="ARBA" id="ARBA00004442"/>
    </source>
</evidence>
<organism evidence="9 10">
    <name type="scientific">Chitinophaga lutea</name>
    <dbReference type="NCBI Taxonomy" id="2488634"/>
    <lineage>
        <taxon>Bacteria</taxon>
        <taxon>Pseudomonadati</taxon>
        <taxon>Bacteroidota</taxon>
        <taxon>Chitinophagia</taxon>
        <taxon>Chitinophagales</taxon>
        <taxon>Chitinophagaceae</taxon>
        <taxon>Chitinophaga</taxon>
    </lineage>
</organism>
<evidence type="ECO:0000256" key="3">
    <source>
        <dbReference type="ARBA" id="ARBA00022729"/>
    </source>
</evidence>
<accession>A0A3N4PK89</accession>
<dbReference type="Proteomes" id="UP000278351">
    <property type="component" value="Unassembled WGS sequence"/>
</dbReference>
<dbReference type="GO" id="GO:0009279">
    <property type="term" value="C:cell outer membrane"/>
    <property type="evidence" value="ECO:0007669"/>
    <property type="project" value="UniProtKB-SubCell"/>
</dbReference>
<keyword evidence="3 6" id="KW-0732">Signal</keyword>
<name>A0A3N4PK89_9BACT</name>
<dbReference type="OrthoDB" id="1080118at2"/>
<dbReference type="InterPro" id="IPR011990">
    <property type="entry name" value="TPR-like_helical_dom_sf"/>
</dbReference>
<dbReference type="Pfam" id="PF07980">
    <property type="entry name" value="SusD_RagB"/>
    <property type="match status" value="1"/>
</dbReference>
<reference evidence="9 10" key="1">
    <citation type="submission" date="2018-11" db="EMBL/GenBank/DDBJ databases">
        <title>Chitinophaga lutea sp.nov., isolate from arsenic contaminated soil.</title>
        <authorList>
            <person name="Zong Y."/>
        </authorList>
    </citation>
    <scope>NUCLEOTIDE SEQUENCE [LARGE SCALE GENOMIC DNA]</scope>
    <source>
        <strain evidence="9 10">ZY74</strain>
    </source>
</reference>
<feature type="chain" id="PRO_5018117267" evidence="6">
    <location>
        <begin position="24"/>
        <end position="507"/>
    </location>
</feature>
<dbReference type="SUPFAM" id="SSF48452">
    <property type="entry name" value="TPR-like"/>
    <property type="match status" value="1"/>
</dbReference>
<dbReference type="AlphaFoldDB" id="A0A3N4PK89"/>
<sequence>MKSTNIIALLLSCTLLSATVACKKYYEPSTAKNEDAALSNADDVKSATIGTYAVLKNPNYVRSIHFLTEYQSDNIAQGQTSSDALSNAYRYTHLVDMSHVNAVWQQSYFVVNSANKVIRFVKDDASPALRQLKGENLYLRAMIYFNLVRVFGRPYPQGQGAGDAVPIVTETTEEEFPARATVKAVYDQVIADLTKAAELMTENKNNNFASKEVAWALLSRVYLYKEDNAKAIEFANKVITSPRYALQQGDAYRNYFRGVPEDNKETIFCIRHIKTENRDFSAIGSMYYSEGGQGQTGWGEIYASKQFVDFLDQQPADMRHAFISPYTNAGPVLAWPYPVPAPNVRMNTRLVPNTPMYYINKYNYQEGLTNLSSPVYLRLAEMYLIRAEAYAKTGQVQPALDDVNMLRTRAGLSGAALHTVASIALAGKTALDVVIDERRLELAFEGHRAYDLFRNNRPLERNYPGTHSLNNTPSTNITQTVPPTDNRVIFFIPNRERLVNPNLTQNP</sequence>
<keyword evidence="10" id="KW-1185">Reference proteome</keyword>